<dbReference type="OMA" id="WRLIKGW"/>
<dbReference type="EMBL" id="AQGS01000759">
    <property type="protein sequence ID" value="EPS37104.1"/>
    <property type="molecule type" value="Genomic_DNA"/>
</dbReference>
<dbReference type="eggNOG" id="KOG1470">
    <property type="taxonomic scope" value="Eukaryota"/>
</dbReference>
<evidence type="ECO:0000313" key="3">
    <source>
        <dbReference type="Proteomes" id="UP000015100"/>
    </source>
</evidence>
<dbReference type="Pfam" id="PF03765">
    <property type="entry name" value="CRAL_TRIO_N"/>
    <property type="match status" value="1"/>
</dbReference>
<reference evidence="3" key="2">
    <citation type="submission" date="2013-04" db="EMBL/GenBank/DDBJ databases">
        <title>Genomic mechanisms accounting for the adaptation to parasitism in nematode-trapping fungi.</title>
        <authorList>
            <person name="Ahren D.G."/>
        </authorList>
    </citation>
    <scope>NUCLEOTIDE SEQUENCE [LARGE SCALE GENOMIC DNA]</scope>
    <source>
        <strain evidence="3">CBS 200.50</strain>
    </source>
</reference>
<dbReference type="InterPro" id="IPR011074">
    <property type="entry name" value="CRAL/TRIO_N_dom"/>
</dbReference>
<dbReference type="OrthoDB" id="43460at2759"/>
<protein>
    <recommendedName>
        <fullName evidence="1">CRAL-TRIO domain-containing protein</fullName>
    </recommendedName>
</protein>
<dbReference type="Gene3D" id="3.40.525.10">
    <property type="entry name" value="CRAL-TRIO lipid binding domain"/>
    <property type="match status" value="1"/>
</dbReference>
<dbReference type="InterPro" id="IPR052432">
    <property type="entry name" value="PITP/CRAL-TRIO"/>
</dbReference>
<dbReference type="HOGENOM" id="CLU_016665_2_0_1"/>
<evidence type="ECO:0000259" key="1">
    <source>
        <dbReference type="PROSITE" id="PS50191"/>
    </source>
</evidence>
<evidence type="ECO:0000313" key="2">
    <source>
        <dbReference type="EMBL" id="EPS37104.1"/>
    </source>
</evidence>
<dbReference type="AlphaFoldDB" id="S8A2Y7"/>
<dbReference type="InterPro" id="IPR036865">
    <property type="entry name" value="CRAL-TRIO_dom_sf"/>
</dbReference>
<dbReference type="PANTHER" id="PTHR46590">
    <property type="entry name" value="PHOSPHATIDYLINOSITOL TRANSFER PROTEIN CSR1-RELATED"/>
    <property type="match status" value="1"/>
</dbReference>
<dbReference type="InterPro" id="IPR001251">
    <property type="entry name" value="CRAL-TRIO_dom"/>
</dbReference>
<dbReference type="SUPFAM" id="SSF52087">
    <property type="entry name" value="CRAL/TRIO domain"/>
    <property type="match status" value="1"/>
</dbReference>
<dbReference type="Pfam" id="PF00650">
    <property type="entry name" value="CRAL_TRIO"/>
    <property type="match status" value="1"/>
</dbReference>
<dbReference type="PROSITE" id="PS50191">
    <property type="entry name" value="CRAL_TRIO"/>
    <property type="match status" value="1"/>
</dbReference>
<comment type="caution">
    <text evidence="2">The sequence shown here is derived from an EMBL/GenBank/DDBJ whole genome shotgun (WGS) entry which is preliminary data.</text>
</comment>
<dbReference type="SUPFAM" id="SSF46938">
    <property type="entry name" value="CRAL/TRIO N-terminal domain"/>
    <property type="match status" value="1"/>
</dbReference>
<accession>S8A2Y7</accession>
<dbReference type="SMART" id="SM00516">
    <property type="entry name" value="SEC14"/>
    <property type="match status" value="1"/>
</dbReference>
<feature type="domain" description="CRAL-TRIO" evidence="1">
    <location>
        <begin position="128"/>
        <end position="273"/>
    </location>
</feature>
<reference evidence="2 3" key="1">
    <citation type="journal article" date="2013" name="PLoS Genet.">
        <title>Genomic mechanisms accounting for the adaptation to parasitism in nematode-trapping fungi.</title>
        <authorList>
            <person name="Meerupati T."/>
            <person name="Andersson K.M."/>
            <person name="Friman E."/>
            <person name="Kumar D."/>
            <person name="Tunlid A."/>
            <person name="Ahren D."/>
        </authorList>
    </citation>
    <scope>NUCLEOTIDE SEQUENCE [LARGE SCALE GENOMIC DNA]</scope>
    <source>
        <strain evidence="2 3">CBS 200.50</strain>
    </source>
</reference>
<keyword evidence="3" id="KW-1185">Reference proteome</keyword>
<dbReference type="PANTHER" id="PTHR46590:SF1">
    <property type="entry name" value="PHOSPHATIDYLINOSITOL TRANSFER PROTEIN CSR1"/>
    <property type="match status" value="1"/>
</dbReference>
<sequence>MTIQDRSDALTPEQTANLKEFWRLLLALFQQSPNTTPSKAGPSSDLTGDELRTAFWAFVKYDNPDCLILRYLRARKWDVEKALAMMLKTFKWRKAVNIDEIVKQGELHALKTRDEGFMHQLRSGKSYIYGKDKEGRPVCMIPARLHKAGDQSQESLEKFTVYLMETTRLLHQAPVDTSTILFDMTGFGLANLDYAPIKFMAMCFEAHYPEYLGLCLIHNAPWFFQSIWKIIKGWLDPVVASKVRFTSGVSGLFEYLDKDNIPKSLGGSKDWLYEYKEPLSGENRSIDNPTDEEREQKKILESDRWSTIKEYEAVTMKWGEESSTTPTQGGDPDSRNILKKELIARNRALDRFVRARTYYDRIGMVENSN</sequence>
<name>S8A2Y7_DACHA</name>
<proteinExistence type="predicted"/>
<dbReference type="CDD" id="cd00170">
    <property type="entry name" value="SEC14"/>
    <property type="match status" value="1"/>
</dbReference>
<gene>
    <name evidence="2" type="ORF">H072_9324</name>
</gene>
<dbReference type="Proteomes" id="UP000015100">
    <property type="component" value="Unassembled WGS sequence"/>
</dbReference>
<organism evidence="2 3">
    <name type="scientific">Dactylellina haptotyla (strain CBS 200.50)</name>
    <name type="common">Nematode-trapping fungus</name>
    <name type="synonym">Monacrosporium haptotylum</name>
    <dbReference type="NCBI Taxonomy" id="1284197"/>
    <lineage>
        <taxon>Eukaryota</taxon>
        <taxon>Fungi</taxon>
        <taxon>Dikarya</taxon>
        <taxon>Ascomycota</taxon>
        <taxon>Pezizomycotina</taxon>
        <taxon>Orbiliomycetes</taxon>
        <taxon>Orbiliales</taxon>
        <taxon>Orbiliaceae</taxon>
        <taxon>Dactylellina</taxon>
    </lineage>
</organism>
<dbReference type="SMART" id="SM01100">
    <property type="entry name" value="CRAL_TRIO_N"/>
    <property type="match status" value="1"/>
</dbReference>
<dbReference type="InterPro" id="IPR036273">
    <property type="entry name" value="CRAL/TRIO_N_dom_sf"/>
</dbReference>